<protein>
    <submittedName>
        <fullName evidence="1">Os08g0509450 protein</fullName>
    </submittedName>
</protein>
<dbReference type="InParanoid" id="A0A0P0XHS9"/>
<gene>
    <name evidence="1" type="ordered locus">Os08g0509450</name>
    <name evidence="1" type="ORF">OSNPB_080509450</name>
</gene>
<evidence type="ECO:0000313" key="2">
    <source>
        <dbReference type="Proteomes" id="UP000059680"/>
    </source>
</evidence>
<keyword evidence="2" id="KW-1185">Reference proteome</keyword>
<dbReference type="PaxDb" id="39947-A0A0P0XHS9"/>
<name>A0A0P0XHS9_ORYSJ</name>
<proteinExistence type="predicted"/>
<dbReference type="Gramene" id="Os08t0509450-00">
    <property type="protein sequence ID" value="Os08t0509450-00"/>
    <property type="gene ID" value="Os08g0509450"/>
</dbReference>
<organism evidence="1 2">
    <name type="scientific">Oryza sativa subsp. japonica</name>
    <name type="common">Rice</name>
    <dbReference type="NCBI Taxonomy" id="39947"/>
    <lineage>
        <taxon>Eukaryota</taxon>
        <taxon>Viridiplantae</taxon>
        <taxon>Streptophyta</taxon>
        <taxon>Embryophyta</taxon>
        <taxon>Tracheophyta</taxon>
        <taxon>Spermatophyta</taxon>
        <taxon>Magnoliopsida</taxon>
        <taxon>Liliopsida</taxon>
        <taxon>Poales</taxon>
        <taxon>Poaceae</taxon>
        <taxon>BOP clade</taxon>
        <taxon>Oryzoideae</taxon>
        <taxon>Oryzeae</taxon>
        <taxon>Oryzinae</taxon>
        <taxon>Oryza</taxon>
        <taxon>Oryza sativa</taxon>
    </lineage>
</organism>
<dbReference type="Proteomes" id="UP000059680">
    <property type="component" value="Chromosome 8"/>
</dbReference>
<sequence>MPLKNRWGCMHACRVDPIVSQVGRVELVGRWRGHGVVGGVVVEADEVERTPEHLRLLGGERRQPAADEPPHRRRVLAVRHGVHEPPEHEVEGAPPRAPVGGGAGVVRLEPVRHLRDADLAAVRRPVPGPVQADGLGVGDEEVVPRHVRLPAGVAAGGARRRRVRRAPPRRHDAGGVAVHAEDRRLVERVP</sequence>
<accession>A0A0P0XHS9</accession>
<reference evidence="2" key="1">
    <citation type="journal article" date="2005" name="Nature">
        <title>The map-based sequence of the rice genome.</title>
        <authorList>
            <consortium name="International rice genome sequencing project (IRGSP)"/>
            <person name="Matsumoto T."/>
            <person name="Wu J."/>
            <person name="Kanamori H."/>
            <person name="Katayose Y."/>
            <person name="Fujisawa M."/>
            <person name="Namiki N."/>
            <person name="Mizuno H."/>
            <person name="Yamamoto K."/>
            <person name="Antonio B.A."/>
            <person name="Baba T."/>
            <person name="Sakata K."/>
            <person name="Nagamura Y."/>
            <person name="Aoki H."/>
            <person name="Arikawa K."/>
            <person name="Arita K."/>
            <person name="Bito T."/>
            <person name="Chiden Y."/>
            <person name="Fujitsuka N."/>
            <person name="Fukunaka R."/>
            <person name="Hamada M."/>
            <person name="Harada C."/>
            <person name="Hayashi A."/>
            <person name="Hijishita S."/>
            <person name="Honda M."/>
            <person name="Hosokawa S."/>
            <person name="Ichikawa Y."/>
            <person name="Idonuma A."/>
            <person name="Iijima M."/>
            <person name="Ikeda M."/>
            <person name="Ikeno M."/>
            <person name="Ito K."/>
            <person name="Ito S."/>
            <person name="Ito T."/>
            <person name="Ito Y."/>
            <person name="Ito Y."/>
            <person name="Iwabuchi A."/>
            <person name="Kamiya K."/>
            <person name="Karasawa W."/>
            <person name="Kurita K."/>
            <person name="Katagiri S."/>
            <person name="Kikuta A."/>
            <person name="Kobayashi H."/>
            <person name="Kobayashi N."/>
            <person name="Machita K."/>
            <person name="Maehara T."/>
            <person name="Masukawa M."/>
            <person name="Mizubayashi T."/>
            <person name="Mukai Y."/>
            <person name="Nagasaki H."/>
            <person name="Nagata Y."/>
            <person name="Naito S."/>
            <person name="Nakashima M."/>
            <person name="Nakama Y."/>
            <person name="Nakamichi Y."/>
            <person name="Nakamura M."/>
            <person name="Meguro A."/>
            <person name="Negishi M."/>
            <person name="Ohta I."/>
            <person name="Ohta T."/>
            <person name="Okamoto M."/>
            <person name="Ono N."/>
            <person name="Saji S."/>
            <person name="Sakaguchi M."/>
            <person name="Sakai K."/>
            <person name="Shibata M."/>
            <person name="Shimokawa T."/>
            <person name="Song J."/>
            <person name="Takazaki Y."/>
            <person name="Terasawa K."/>
            <person name="Tsugane M."/>
            <person name="Tsuji K."/>
            <person name="Ueda S."/>
            <person name="Waki K."/>
            <person name="Yamagata H."/>
            <person name="Yamamoto M."/>
            <person name="Yamamoto S."/>
            <person name="Yamane H."/>
            <person name="Yoshiki S."/>
            <person name="Yoshihara R."/>
            <person name="Yukawa K."/>
            <person name="Zhong H."/>
            <person name="Yano M."/>
            <person name="Yuan Q."/>
            <person name="Ouyang S."/>
            <person name="Liu J."/>
            <person name="Jones K.M."/>
            <person name="Gansberger K."/>
            <person name="Moffat K."/>
            <person name="Hill J."/>
            <person name="Bera J."/>
            <person name="Fadrosh D."/>
            <person name="Jin S."/>
            <person name="Johri S."/>
            <person name="Kim M."/>
            <person name="Overton L."/>
            <person name="Reardon M."/>
            <person name="Tsitrin T."/>
            <person name="Vuong H."/>
            <person name="Weaver B."/>
            <person name="Ciecko A."/>
            <person name="Tallon L."/>
            <person name="Jackson J."/>
            <person name="Pai G."/>
            <person name="Aken S.V."/>
            <person name="Utterback T."/>
            <person name="Reidmuller S."/>
            <person name="Feldblyum T."/>
            <person name="Hsiao J."/>
            <person name="Zismann V."/>
            <person name="Iobst S."/>
            <person name="de Vazeille A.R."/>
            <person name="Buell C.R."/>
            <person name="Ying K."/>
            <person name="Li Y."/>
            <person name="Lu T."/>
            <person name="Huang Y."/>
            <person name="Zhao Q."/>
            <person name="Feng Q."/>
            <person name="Zhang L."/>
            <person name="Zhu J."/>
            <person name="Weng Q."/>
            <person name="Mu J."/>
            <person name="Lu Y."/>
            <person name="Fan D."/>
            <person name="Liu Y."/>
            <person name="Guan J."/>
            <person name="Zhang Y."/>
            <person name="Yu S."/>
            <person name="Liu X."/>
            <person name="Zhang Y."/>
            <person name="Hong G."/>
            <person name="Han B."/>
            <person name="Choisne N."/>
            <person name="Demange N."/>
            <person name="Orjeda G."/>
            <person name="Samain S."/>
            <person name="Cattolico L."/>
            <person name="Pelletier E."/>
            <person name="Couloux A."/>
            <person name="Segurens B."/>
            <person name="Wincker P."/>
            <person name="D'Hont A."/>
            <person name="Scarpelli C."/>
            <person name="Weissenbach J."/>
            <person name="Salanoubat M."/>
            <person name="Quetier F."/>
            <person name="Yu Y."/>
            <person name="Kim H.R."/>
            <person name="Rambo T."/>
            <person name="Currie J."/>
            <person name="Collura K."/>
            <person name="Luo M."/>
            <person name="Yang T."/>
            <person name="Ammiraju J.S.S."/>
            <person name="Engler F."/>
            <person name="Soderlund C."/>
            <person name="Wing R.A."/>
            <person name="Palmer L.E."/>
            <person name="de la Bastide M."/>
            <person name="Spiegel L."/>
            <person name="Nascimento L."/>
            <person name="Zutavern T."/>
            <person name="O'Shaughnessy A."/>
            <person name="Dike S."/>
            <person name="Dedhia N."/>
            <person name="Preston R."/>
            <person name="Balija V."/>
            <person name="McCombie W.R."/>
            <person name="Chow T."/>
            <person name="Chen H."/>
            <person name="Chung M."/>
            <person name="Chen C."/>
            <person name="Shaw J."/>
            <person name="Wu H."/>
            <person name="Hsiao K."/>
            <person name="Chao Y."/>
            <person name="Chu M."/>
            <person name="Cheng C."/>
            <person name="Hour A."/>
            <person name="Lee P."/>
            <person name="Lin S."/>
            <person name="Lin Y."/>
            <person name="Liou J."/>
            <person name="Liu S."/>
            <person name="Hsing Y."/>
            <person name="Raghuvanshi S."/>
            <person name="Mohanty A."/>
            <person name="Bharti A.K."/>
            <person name="Gaur A."/>
            <person name="Gupta V."/>
            <person name="Kumar D."/>
            <person name="Ravi V."/>
            <person name="Vij S."/>
            <person name="Kapur A."/>
            <person name="Khurana P."/>
            <person name="Khurana P."/>
            <person name="Khurana J.P."/>
            <person name="Tyagi A.K."/>
            <person name="Gaikwad K."/>
            <person name="Singh A."/>
            <person name="Dalal V."/>
            <person name="Srivastava S."/>
            <person name="Dixit A."/>
            <person name="Pal A.K."/>
            <person name="Ghazi I.A."/>
            <person name="Yadav M."/>
            <person name="Pandit A."/>
            <person name="Bhargava A."/>
            <person name="Sureshbabu K."/>
            <person name="Batra K."/>
            <person name="Sharma T.R."/>
            <person name="Mohapatra T."/>
            <person name="Singh N.K."/>
            <person name="Messing J."/>
            <person name="Nelson A.B."/>
            <person name="Fuks G."/>
            <person name="Kavchok S."/>
            <person name="Keizer G."/>
            <person name="Linton E."/>
            <person name="Llaca V."/>
            <person name="Song R."/>
            <person name="Tanyolac B."/>
            <person name="Young S."/>
            <person name="Ho-Il K."/>
            <person name="Hahn J.H."/>
            <person name="Sangsakoo G."/>
            <person name="Vanavichit A."/>
            <person name="de Mattos Luiz.A.T."/>
            <person name="Zimmer P.D."/>
            <person name="Malone G."/>
            <person name="Dellagostin O."/>
            <person name="de Oliveira A.C."/>
            <person name="Bevan M."/>
            <person name="Bancroft I."/>
            <person name="Minx P."/>
            <person name="Cordum H."/>
            <person name="Wilson R."/>
            <person name="Cheng Z."/>
            <person name="Jin W."/>
            <person name="Jiang J."/>
            <person name="Leong S.A."/>
            <person name="Iwama H."/>
            <person name="Gojobori T."/>
            <person name="Itoh T."/>
            <person name="Niimura Y."/>
            <person name="Fujii Y."/>
            <person name="Habara T."/>
            <person name="Sakai H."/>
            <person name="Sato Y."/>
            <person name="Wilson G."/>
            <person name="Kumar K."/>
            <person name="McCouch S."/>
            <person name="Juretic N."/>
            <person name="Hoen D."/>
            <person name="Wright S."/>
            <person name="Bruskiewich R."/>
            <person name="Bureau T."/>
            <person name="Miyao A."/>
            <person name="Hirochika H."/>
            <person name="Nishikawa T."/>
            <person name="Kadowaki K."/>
            <person name="Sugiura M."/>
            <person name="Burr B."/>
            <person name="Sasaki T."/>
        </authorList>
    </citation>
    <scope>NUCLEOTIDE SEQUENCE [LARGE SCALE GENOMIC DNA]</scope>
    <source>
        <strain evidence="2">cv. Nipponbare</strain>
    </source>
</reference>
<dbReference type="EMBL" id="AP014964">
    <property type="protein sequence ID" value="BAT06185.1"/>
    <property type="molecule type" value="Genomic_DNA"/>
</dbReference>
<reference evidence="1 2" key="2">
    <citation type="journal article" date="2013" name="Plant Cell Physiol.">
        <title>Rice Annotation Project Database (RAP-DB): an integrative and interactive database for rice genomics.</title>
        <authorList>
            <person name="Sakai H."/>
            <person name="Lee S.S."/>
            <person name="Tanaka T."/>
            <person name="Numa H."/>
            <person name="Kim J."/>
            <person name="Kawahara Y."/>
            <person name="Wakimoto H."/>
            <person name="Yang C.C."/>
            <person name="Iwamoto M."/>
            <person name="Abe T."/>
            <person name="Yamada Y."/>
            <person name="Muto A."/>
            <person name="Inokuchi H."/>
            <person name="Ikemura T."/>
            <person name="Matsumoto T."/>
            <person name="Sasaki T."/>
            <person name="Itoh T."/>
        </authorList>
    </citation>
    <scope>NUCLEOTIDE SEQUENCE [LARGE SCALE GENOMIC DNA]</scope>
    <source>
        <strain evidence="2">cv. Nipponbare</strain>
    </source>
</reference>
<evidence type="ECO:0000313" key="1">
    <source>
        <dbReference type="EMBL" id="BAT06185.1"/>
    </source>
</evidence>
<dbReference type="AlphaFoldDB" id="A0A0P0XHS9"/>
<reference evidence="1 2" key="3">
    <citation type="journal article" date="2013" name="Rice">
        <title>Improvement of the Oryza sativa Nipponbare reference genome using next generation sequence and optical map data.</title>
        <authorList>
            <person name="Kawahara Y."/>
            <person name="de la Bastide M."/>
            <person name="Hamilton J.P."/>
            <person name="Kanamori H."/>
            <person name="McCombie W.R."/>
            <person name="Ouyang S."/>
            <person name="Schwartz D.C."/>
            <person name="Tanaka T."/>
            <person name="Wu J."/>
            <person name="Zhou S."/>
            <person name="Childs K.L."/>
            <person name="Davidson R.M."/>
            <person name="Lin H."/>
            <person name="Quesada-Ocampo L."/>
            <person name="Vaillancourt B."/>
            <person name="Sakai H."/>
            <person name="Lee S.S."/>
            <person name="Kim J."/>
            <person name="Numa H."/>
            <person name="Itoh T."/>
            <person name="Buell C.R."/>
            <person name="Matsumoto T."/>
        </authorList>
    </citation>
    <scope>NUCLEOTIDE SEQUENCE [LARGE SCALE GENOMIC DNA]</scope>
    <source>
        <strain evidence="2">cv. Nipponbare</strain>
    </source>
</reference>